<name>A0A9P6N9G8_9BASI</name>
<feature type="compositionally biased region" description="Polar residues" evidence="1">
    <location>
        <begin position="301"/>
        <end position="316"/>
    </location>
</feature>
<dbReference type="Proteomes" id="UP000886653">
    <property type="component" value="Unassembled WGS sequence"/>
</dbReference>
<organism evidence="2 3">
    <name type="scientific">Cronartium quercuum f. sp. fusiforme G11</name>
    <dbReference type="NCBI Taxonomy" id="708437"/>
    <lineage>
        <taxon>Eukaryota</taxon>
        <taxon>Fungi</taxon>
        <taxon>Dikarya</taxon>
        <taxon>Basidiomycota</taxon>
        <taxon>Pucciniomycotina</taxon>
        <taxon>Pucciniomycetes</taxon>
        <taxon>Pucciniales</taxon>
        <taxon>Coleosporiaceae</taxon>
        <taxon>Cronartium</taxon>
    </lineage>
</organism>
<comment type="caution">
    <text evidence="2">The sequence shown here is derived from an EMBL/GenBank/DDBJ whole genome shotgun (WGS) entry which is preliminary data.</text>
</comment>
<evidence type="ECO:0000313" key="2">
    <source>
        <dbReference type="EMBL" id="KAG0142455.1"/>
    </source>
</evidence>
<feature type="region of interest" description="Disordered" evidence="1">
    <location>
        <begin position="1"/>
        <end position="58"/>
    </location>
</feature>
<proteinExistence type="predicted"/>
<protein>
    <submittedName>
        <fullName evidence="2">Uncharacterized protein</fullName>
    </submittedName>
</protein>
<accession>A0A9P6N9G8</accession>
<reference evidence="2" key="1">
    <citation type="submission" date="2013-11" db="EMBL/GenBank/DDBJ databases">
        <title>Genome sequence of the fusiform rust pathogen reveals effectors for host alternation and coevolution with pine.</title>
        <authorList>
            <consortium name="DOE Joint Genome Institute"/>
            <person name="Smith K."/>
            <person name="Pendleton A."/>
            <person name="Kubisiak T."/>
            <person name="Anderson C."/>
            <person name="Salamov A."/>
            <person name="Aerts A."/>
            <person name="Riley R."/>
            <person name="Clum A."/>
            <person name="Lindquist E."/>
            <person name="Ence D."/>
            <person name="Campbell M."/>
            <person name="Kronenberg Z."/>
            <person name="Feau N."/>
            <person name="Dhillon B."/>
            <person name="Hamelin R."/>
            <person name="Burleigh J."/>
            <person name="Smith J."/>
            <person name="Yandell M."/>
            <person name="Nelson C."/>
            <person name="Grigoriev I."/>
            <person name="Davis J."/>
        </authorList>
    </citation>
    <scope>NUCLEOTIDE SEQUENCE</scope>
    <source>
        <strain evidence="2">G11</strain>
    </source>
</reference>
<sequence>MSKTPASRTESERNSNNAFSFGSYATSPAPAPGAAPITNVLGGPPPYQAPAGLFGPPSPVPSLPRVSLFGISTTTSSFGSPAAPSTSNLGSRSLFESVSVGDHSCHPSPRPPLESQNRYIPTVVVEYEHTPSQKSLFYPISAMGVYRDWSFEELRFYDHRPSRANVPTYSPFKLNTSPATKVPNKVVFEKYHLTSGTTAIFDSEELLKFVDTNSASTLESVLGKLLQLATVRTEKPAGSEPGPSNQPATTEPELFTKPVFSREASTSTQPATSREASTSTQPAAPEPGAPIKPASAIPKPNTNFFTSPAESRPSTSTEHEAAQTDPNSYDLQLSDPNERRARFASLSTGTVTFSSTIWEDAIRVLVKESPFMVEKLKDARSVTEHELAKRFKDLMETASNTPRFVDGVKRFSIQVSELLDETFAKLVTAVEDQSTQIVK</sequence>
<evidence type="ECO:0000313" key="3">
    <source>
        <dbReference type="Proteomes" id="UP000886653"/>
    </source>
</evidence>
<gene>
    <name evidence="2" type="ORF">CROQUDRAFT_725111</name>
</gene>
<feature type="compositionally biased region" description="Polar residues" evidence="1">
    <location>
        <begin position="324"/>
        <end position="334"/>
    </location>
</feature>
<dbReference type="EMBL" id="MU167348">
    <property type="protein sequence ID" value="KAG0142455.1"/>
    <property type="molecule type" value="Genomic_DNA"/>
</dbReference>
<keyword evidence="3" id="KW-1185">Reference proteome</keyword>
<dbReference type="OrthoDB" id="10500401at2759"/>
<feature type="compositionally biased region" description="Polar residues" evidence="1">
    <location>
        <begin position="263"/>
        <end position="282"/>
    </location>
</feature>
<dbReference type="AlphaFoldDB" id="A0A9P6N9G8"/>
<feature type="region of interest" description="Disordered" evidence="1">
    <location>
        <begin position="262"/>
        <end position="334"/>
    </location>
</feature>
<feature type="compositionally biased region" description="Low complexity" evidence="1">
    <location>
        <begin position="291"/>
        <end position="300"/>
    </location>
</feature>
<evidence type="ECO:0000256" key="1">
    <source>
        <dbReference type="SAM" id="MobiDB-lite"/>
    </source>
</evidence>
<feature type="compositionally biased region" description="Polar residues" evidence="1">
    <location>
        <begin position="1"/>
        <end position="26"/>
    </location>
</feature>